<evidence type="ECO:0000256" key="1">
    <source>
        <dbReference type="ARBA" id="ARBA00001947"/>
    </source>
</evidence>
<keyword evidence="2" id="KW-0479">Metal-binding</keyword>
<accession>A0ABR4CVE1</accession>
<proteinExistence type="predicted"/>
<sequence>MHNQIMARARDKTWPSRMEEDVWAEVAQDIPAKDEPFIKQYLSGQEALIAQEKKQRSDHVFRESLSPMAREACSIVDKIRDEEKRTIWTSEFENHVAQETGANVYPGMMFSLARDRMEKTKLWQIIRKMPKGALLHAHLDAMVDFDYLYDVLLKTPGMHIQSPVPLDTPKALEVTFFKFRFFKAEKGTGSSSIWSPEYVPETPILLTKAADAFPNGGKSGFISWLKDRTTITHNESLEHHHGVDAVWRKFQSCFTILNSVIFYEPIFKLFMRRMMQQLVADGVRWVDLRLAFAFFYYREGSEDPEPTYDRLFKVFGEEIEKFKATEEGKGFWGTRMIWTGIRALDTRKIIEDMDACIAIKLAYPHLVSGYDLVGQEDPGRPLKDLLPELFWFKKQCVQEGIEIPFFFHAGETLGDGSDTDQNLFDAVLLGTRRIGHGFSLYKHPLLIDMVKEKKILVESCPISNEILRLCASVMSHPLPALLSRGVACSLSNDDPAILGQGTNGMTHDFWQALQGWENLGLAGLGSLAENSVRWAAFEDQSQAEWVTGIKEASMGSGVRAQRMQQWSIEWEQFCLWIVTEFGDDGESFQKLRQETSLDAQD</sequence>
<dbReference type="SUPFAM" id="SSF51556">
    <property type="entry name" value="Metallo-dependent hydrolases"/>
    <property type="match status" value="1"/>
</dbReference>
<reference evidence="5 6" key="1">
    <citation type="journal article" date="2024" name="Commun. Biol.">
        <title>Comparative genomic analysis of thermophilic fungi reveals convergent evolutionary adaptations and gene losses.</title>
        <authorList>
            <person name="Steindorff A.S."/>
            <person name="Aguilar-Pontes M.V."/>
            <person name="Robinson A.J."/>
            <person name="Andreopoulos B."/>
            <person name="LaButti K."/>
            <person name="Kuo A."/>
            <person name="Mondo S."/>
            <person name="Riley R."/>
            <person name="Otillar R."/>
            <person name="Haridas S."/>
            <person name="Lipzen A."/>
            <person name="Grimwood J."/>
            <person name="Schmutz J."/>
            <person name="Clum A."/>
            <person name="Reid I.D."/>
            <person name="Moisan M.C."/>
            <person name="Butler G."/>
            <person name="Nguyen T.T.M."/>
            <person name="Dewar K."/>
            <person name="Conant G."/>
            <person name="Drula E."/>
            <person name="Henrissat B."/>
            <person name="Hansel C."/>
            <person name="Singer S."/>
            <person name="Hutchinson M.I."/>
            <person name="de Vries R.P."/>
            <person name="Natvig D.O."/>
            <person name="Powell A.J."/>
            <person name="Tsang A."/>
            <person name="Grigoriev I.V."/>
        </authorList>
    </citation>
    <scope>NUCLEOTIDE SEQUENCE [LARGE SCALE GENOMIC DNA]</scope>
    <source>
        <strain evidence="5 6">CBS 494.80</strain>
    </source>
</reference>
<evidence type="ECO:0000259" key="4">
    <source>
        <dbReference type="Pfam" id="PF00962"/>
    </source>
</evidence>
<dbReference type="EMBL" id="JAZHXI010000003">
    <property type="protein sequence ID" value="KAL2073431.1"/>
    <property type="molecule type" value="Genomic_DNA"/>
</dbReference>
<dbReference type="InterPro" id="IPR001365">
    <property type="entry name" value="A_deaminase_dom"/>
</dbReference>
<dbReference type="InterPro" id="IPR006330">
    <property type="entry name" value="Ado/ade_deaminase"/>
</dbReference>
<gene>
    <name evidence="5" type="ORF">VTL71DRAFT_10755</name>
</gene>
<dbReference type="Gene3D" id="3.20.20.140">
    <property type="entry name" value="Metal-dependent hydrolases"/>
    <property type="match status" value="1"/>
</dbReference>
<dbReference type="PANTHER" id="PTHR11409">
    <property type="entry name" value="ADENOSINE DEAMINASE"/>
    <property type="match status" value="1"/>
</dbReference>
<evidence type="ECO:0000313" key="6">
    <source>
        <dbReference type="Proteomes" id="UP001595075"/>
    </source>
</evidence>
<keyword evidence="6" id="KW-1185">Reference proteome</keyword>
<comment type="caution">
    <text evidence="5">The sequence shown here is derived from an EMBL/GenBank/DDBJ whole genome shotgun (WGS) entry which is preliminary data.</text>
</comment>
<evidence type="ECO:0000313" key="5">
    <source>
        <dbReference type="EMBL" id="KAL2073431.1"/>
    </source>
</evidence>
<dbReference type="Proteomes" id="UP001595075">
    <property type="component" value="Unassembled WGS sequence"/>
</dbReference>
<organism evidence="5 6">
    <name type="scientific">Oculimacula yallundae</name>
    <dbReference type="NCBI Taxonomy" id="86028"/>
    <lineage>
        <taxon>Eukaryota</taxon>
        <taxon>Fungi</taxon>
        <taxon>Dikarya</taxon>
        <taxon>Ascomycota</taxon>
        <taxon>Pezizomycotina</taxon>
        <taxon>Leotiomycetes</taxon>
        <taxon>Helotiales</taxon>
        <taxon>Ploettnerulaceae</taxon>
        <taxon>Oculimacula</taxon>
    </lineage>
</organism>
<evidence type="ECO:0000256" key="2">
    <source>
        <dbReference type="ARBA" id="ARBA00022723"/>
    </source>
</evidence>
<evidence type="ECO:0000256" key="3">
    <source>
        <dbReference type="ARBA" id="ARBA00022801"/>
    </source>
</evidence>
<dbReference type="PANTHER" id="PTHR11409:SF39">
    <property type="entry name" value="ADENOSINE DEAMINASE 2"/>
    <property type="match status" value="1"/>
</dbReference>
<feature type="domain" description="Adenosine deaminase" evidence="4">
    <location>
        <begin position="243"/>
        <end position="550"/>
    </location>
</feature>
<dbReference type="InterPro" id="IPR032466">
    <property type="entry name" value="Metal_Hydrolase"/>
</dbReference>
<dbReference type="Pfam" id="PF00962">
    <property type="entry name" value="A_deaminase"/>
    <property type="match status" value="1"/>
</dbReference>
<dbReference type="CDD" id="cd01321">
    <property type="entry name" value="ADGF"/>
    <property type="match status" value="1"/>
</dbReference>
<name>A0ABR4CVE1_9HELO</name>
<comment type="cofactor">
    <cofactor evidence="1">
        <name>Zn(2+)</name>
        <dbReference type="ChEBI" id="CHEBI:29105"/>
    </cofactor>
</comment>
<keyword evidence="3" id="KW-0378">Hydrolase</keyword>
<protein>
    <recommendedName>
        <fullName evidence="4">Adenosine deaminase domain-containing protein</fullName>
    </recommendedName>
</protein>